<dbReference type="Proteomes" id="UP000231183">
    <property type="component" value="Unassembled WGS sequence"/>
</dbReference>
<reference evidence="2" key="1">
    <citation type="submission" date="2017-09" db="EMBL/GenBank/DDBJ databases">
        <title>Depth-based differentiation of microbial function through sediment-hosted aquifers and enrichment of novel symbionts in the deep terrestrial subsurface.</title>
        <authorList>
            <person name="Probst A.J."/>
            <person name="Ladd B."/>
            <person name="Jarett J.K."/>
            <person name="Geller-Mcgrath D.E."/>
            <person name="Sieber C.M.K."/>
            <person name="Emerson J.B."/>
            <person name="Anantharaman K."/>
            <person name="Thomas B.C."/>
            <person name="Malmstrom R."/>
            <person name="Stieglmeier M."/>
            <person name="Klingl A."/>
            <person name="Woyke T."/>
            <person name="Ryan C.M."/>
            <person name="Banfield J.F."/>
        </authorList>
    </citation>
    <scope>NUCLEOTIDE SEQUENCE [LARGE SCALE GENOMIC DNA]</scope>
</reference>
<accession>A0A2M6W359</accession>
<organism evidence="1 2">
    <name type="scientific">Candidatus Magasanikbacteria bacterium CG10_big_fil_rev_8_21_14_0_10_40_10</name>
    <dbReference type="NCBI Taxonomy" id="1974648"/>
    <lineage>
        <taxon>Bacteria</taxon>
        <taxon>Candidatus Magasanikiibacteriota</taxon>
    </lineage>
</organism>
<evidence type="ECO:0000313" key="2">
    <source>
        <dbReference type="Proteomes" id="UP000231183"/>
    </source>
</evidence>
<gene>
    <name evidence="1" type="ORF">COU31_04075</name>
</gene>
<name>A0A2M6W359_9BACT</name>
<comment type="caution">
    <text evidence="1">The sequence shown here is derived from an EMBL/GenBank/DDBJ whole genome shotgun (WGS) entry which is preliminary data.</text>
</comment>
<dbReference type="AlphaFoldDB" id="A0A2M6W359"/>
<proteinExistence type="predicted"/>
<evidence type="ECO:0000313" key="1">
    <source>
        <dbReference type="EMBL" id="PIT87244.1"/>
    </source>
</evidence>
<sequence>MISEKLTKELQEIIKAEYGVDLSFAETAKVGNDLVESFDILAKIDFLNKRKKQICQKTNECGIMKMLT</sequence>
<protein>
    <submittedName>
        <fullName evidence="1">Uncharacterized protein</fullName>
    </submittedName>
</protein>
<dbReference type="EMBL" id="PFBX01000045">
    <property type="protein sequence ID" value="PIT87244.1"/>
    <property type="molecule type" value="Genomic_DNA"/>
</dbReference>